<organism evidence="2 3">
    <name type="scientific">Reticulomyxa filosa</name>
    <dbReference type="NCBI Taxonomy" id="46433"/>
    <lineage>
        <taxon>Eukaryota</taxon>
        <taxon>Sar</taxon>
        <taxon>Rhizaria</taxon>
        <taxon>Retaria</taxon>
        <taxon>Foraminifera</taxon>
        <taxon>Monothalamids</taxon>
        <taxon>Reticulomyxidae</taxon>
        <taxon>Reticulomyxa</taxon>
    </lineage>
</organism>
<accession>X6LJY3</accession>
<feature type="domain" description="Caspase family p20" evidence="1">
    <location>
        <begin position="1"/>
        <end position="43"/>
    </location>
</feature>
<dbReference type="SUPFAM" id="SSF52129">
    <property type="entry name" value="Caspase-like"/>
    <property type="match status" value="1"/>
</dbReference>
<keyword evidence="3" id="KW-1185">Reference proteome</keyword>
<comment type="caution">
    <text evidence="2">The sequence shown here is derived from an EMBL/GenBank/DDBJ whole genome shotgun (WGS) entry which is preliminary data.</text>
</comment>
<dbReference type="AlphaFoldDB" id="X6LJY3"/>
<sequence>MLVTSDGKYVLIDEMRVSFNCYKMESFKNLPKIFIIDACRCENAPKSYELAMRGNEVLYGHNDNGFLIIWSTTKGHRVADLSFLSECMKNIVISNIKMIIYSSKCCKILGQRFVQQKYGWYCVESQDTTLIGYFLQISLNAS</sequence>
<reference evidence="2 3" key="1">
    <citation type="journal article" date="2013" name="Curr. Biol.">
        <title>The Genome of the Foraminiferan Reticulomyxa filosa.</title>
        <authorList>
            <person name="Glockner G."/>
            <person name="Hulsmann N."/>
            <person name="Schleicher M."/>
            <person name="Noegel A.A."/>
            <person name="Eichinger L."/>
            <person name="Gallinger C."/>
            <person name="Pawlowski J."/>
            <person name="Sierra R."/>
            <person name="Euteneuer U."/>
            <person name="Pillet L."/>
            <person name="Moustafa A."/>
            <person name="Platzer M."/>
            <person name="Groth M."/>
            <person name="Szafranski K."/>
            <person name="Schliwa M."/>
        </authorList>
    </citation>
    <scope>NUCLEOTIDE SEQUENCE [LARGE SCALE GENOMIC DNA]</scope>
</reference>
<evidence type="ECO:0000313" key="3">
    <source>
        <dbReference type="Proteomes" id="UP000023152"/>
    </source>
</evidence>
<dbReference type="GO" id="GO:0006508">
    <property type="term" value="P:proteolysis"/>
    <property type="evidence" value="ECO:0007669"/>
    <property type="project" value="InterPro"/>
</dbReference>
<dbReference type="InterPro" id="IPR011600">
    <property type="entry name" value="Pept_C14_caspase"/>
</dbReference>
<dbReference type="InterPro" id="IPR029030">
    <property type="entry name" value="Caspase-like_dom_sf"/>
</dbReference>
<dbReference type="PROSITE" id="PS50208">
    <property type="entry name" value="CASPASE_P20"/>
    <property type="match status" value="1"/>
</dbReference>
<dbReference type="GO" id="GO:0004197">
    <property type="term" value="F:cysteine-type endopeptidase activity"/>
    <property type="evidence" value="ECO:0007669"/>
    <property type="project" value="InterPro"/>
</dbReference>
<evidence type="ECO:0000259" key="1">
    <source>
        <dbReference type="PROSITE" id="PS50208"/>
    </source>
</evidence>
<dbReference type="Gene3D" id="3.40.50.1460">
    <property type="match status" value="1"/>
</dbReference>
<dbReference type="EMBL" id="ASPP01037648">
    <property type="protein sequence ID" value="ETO01686.1"/>
    <property type="molecule type" value="Genomic_DNA"/>
</dbReference>
<evidence type="ECO:0000313" key="2">
    <source>
        <dbReference type="EMBL" id="ETO01686.1"/>
    </source>
</evidence>
<gene>
    <name evidence="2" type="ORF">RFI_35754</name>
</gene>
<dbReference type="Pfam" id="PF00656">
    <property type="entry name" value="Peptidase_C14"/>
    <property type="match status" value="1"/>
</dbReference>
<protein>
    <recommendedName>
        <fullName evidence="1">Caspase family p20 domain-containing protein</fullName>
    </recommendedName>
</protein>
<dbReference type="Proteomes" id="UP000023152">
    <property type="component" value="Unassembled WGS sequence"/>
</dbReference>
<dbReference type="InterPro" id="IPR001309">
    <property type="entry name" value="Pept_C14_p20"/>
</dbReference>
<name>X6LJY3_RETFI</name>
<proteinExistence type="predicted"/>